<evidence type="ECO:0000313" key="2">
    <source>
        <dbReference type="EMBL" id="KAF7280913.1"/>
    </source>
</evidence>
<name>A0A834IN37_RHYFE</name>
<comment type="caution">
    <text evidence="2">The sequence shown here is derived from an EMBL/GenBank/DDBJ whole genome shotgun (WGS) entry which is preliminary data.</text>
</comment>
<keyword evidence="3" id="KW-1185">Reference proteome</keyword>
<feature type="region of interest" description="Disordered" evidence="1">
    <location>
        <begin position="222"/>
        <end position="250"/>
    </location>
</feature>
<dbReference type="EMBL" id="JAACXV010000269">
    <property type="protein sequence ID" value="KAF7280913.1"/>
    <property type="molecule type" value="Genomic_DNA"/>
</dbReference>
<dbReference type="AlphaFoldDB" id="A0A834IN37"/>
<protein>
    <submittedName>
        <fullName evidence="2">Uncharacterized protein</fullName>
    </submittedName>
</protein>
<proteinExistence type="predicted"/>
<evidence type="ECO:0000313" key="3">
    <source>
        <dbReference type="Proteomes" id="UP000625711"/>
    </source>
</evidence>
<accession>A0A834IN37</accession>
<organism evidence="2 3">
    <name type="scientific">Rhynchophorus ferrugineus</name>
    <name type="common">Red palm weevil</name>
    <name type="synonym">Curculio ferrugineus</name>
    <dbReference type="NCBI Taxonomy" id="354439"/>
    <lineage>
        <taxon>Eukaryota</taxon>
        <taxon>Metazoa</taxon>
        <taxon>Ecdysozoa</taxon>
        <taxon>Arthropoda</taxon>
        <taxon>Hexapoda</taxon>
        <taxon>Insecta</taxon>
        <taxon>Pterygota</taxon>
        <taxon>Neoptera</taxon>
        <taxon>Endopterygota</taxon>
        <taxon>Coleoptera</taxon>
        <taxon>Polyphaga</taxon>
        <taxon>Cucujiformia</taxon>
        <taxon>Curculionidae</taxon>
        <taxon>Dryophthorinae</taxon>
        <taxon>Rhynchophorus</taxon>
    </lineage>
</organism>
<feature type="compositionally biased region" description="Polar residues" evidence="1">
    <location>
        <begin position="140"/>
        <end position="151"/>
    </location>
</feature>
<gene>
    <name evidence="2" type="ORF">GWI33_005379</name>
</gene>
<dbReference type="Proteomes" id="UP000625711">
    <property type="component" value="Unassembled WGS sequence"/>
</dbReference>
<sequence length="250" mass="27177">MISFVQFHKDCLCAVTYPAVIGRDALRQPGSIGPSERIRRFFITCLYPSTSPPKTFIASHQPNSTRLDTVAVLLLFPPPTPLVSLPLAARRSNVERNATDPVEGGASIAAVEVETLKDALTCEEFICGVRALLDERRIHSPTSETSTSFRTASARGINNDRNGGGGKTVVIALCSGPITTGLKINPPVMSAFNSAGMDRRQTPVIRRLHLAETFTIRSPESIIEGGGRSTRGTFRRREKTVPSPRLMDSF</sequence>
<feature type="region of interest" description="Disordered" evidence="1">
    <location>
        <begin position="140"/>
        <end position="161"/>
    </location>
</feature>
<evidence type="ECO:0000256" key="1">
    <source>
        <dbReference type="SAM" id="MobiDB-lite"/>
    </source>
</evidence>
<reference evidence="2" key="1">
    <citation type="submission" date="2020-08" db="EMBL/GenBank/DDBJ databases">
        <title>Genome sequencing and assembly of the red palm weevil Rhynchophorus ferrugineus.</title>
        <authorList>
            <person name="Dias G.B."/>
            <person name="Bergman C.M."/>
            <person name="Manee M."/>
        </authorList>
    </citation>
    <scope>NUCLEOTIDE SEQUENCE</scope>
    <source>
        <strain evidence="2">AA-2017</strain>
        <tissue evidence="2">Whole larva</tissue>
    </source>
</reference>